<feature type="domain" description="HTH deoR-type" evidence="3">
    <location>
        <begin position="3"/>
        <end position="58"/>
    </location>
</feature>
<evidence type="ECO:0000256" key="2">
    <source>
        <dbReference type="ARBA" id="ARBA00023163"/>
    </source>
</evidence>
<dbReference type="Pfam" id="PF00455">
    <property type="entry name" value="DeoRC"/>
    <property type="match status" value="1"/>
</dbReference>
<keyword evidence="1" id="KW-0805">Transcription regulation</keyword>
<proteinExistence type="predicted"/>
<evidence type="ECO:0000256" key="1">
    <source>
        <dbReference type="ARBA" id="ARBA00023015"/>
    </source>
</evidence>
<dbReference type="SMART" id="SM00420">
    <property type="entry name" value="HTH_DEOR"/>
    <property type="match status" value="1"/>
</dbReference>
<reference evidence="4 5" key="1">
    <citation type="submission" date="2021-06" db="EMBL/GenBank/DDBJ databases">
        <title>Enterococcus alishanensis sp. nov., a novel lactic acid bacterium isolated from fresh coffee beans.</title>
        <authorList>
            <person name="Chen Y.-S."/>
        </authorList>
    </citation>
    <scope>NUCLEOTIDE SEQUENCE [LARGE SCALE GENOMIC DNA]</scope>
    <source>
        <strain evidence="4 5">ALS3</strain>
    </source>
</reference>
<dbReference type="PANTHER" id="PTHR30363:SF51">
    <property type="entry name" value="HTH-TYPE TRANSCRIPTIONAL REPRESSOR GLCR"/>
    <property type="match status" value="1"/>
</dbReference>
<gene>
    <name evidence="4" type="ORF">KUA55_14875</name>
</gene>
<organism evidence="4 5">
    <name type="scientific">Enterococcus alishanensis</name>
    <dbReference type="NCBI Taxonomy" id="1303817"/>
    <lineage>
        <taxon>Bacteria</taxon>
        <taxon>Bacillati</taxon>
        <taxon>Bacillota</taxon>
        <taxon>Bacilli</taxon>
        <taxon>Lactobacillales</taxon>
        <taxon>Enterococcaceae</taxon>
        <taxon>Enterococcus</taxon>
    </lineage>
</organism>
<dbReference type="PANTHER" id="PTHR30363">
    <property type="entry name" value="HTH-TYPE TRANSCRIPTIONAL REGULATOR SRLR-RELATED"/>
    <property type="match status" value="1"/>
</dbReference>
<protein>
    <submittedName>
        <fullName evidence="4">DeoR/GlpR family DNA-binding transcription regulator</fullName>
    </submittedName>
</protein>
<evidence type="ECO:0000313" key="5">
    <source>
        <dbReference type="Proteomes" id="UP000774130"/>
    </source>
</evidence>
<dbReference type="InterPro" id="IPR050313">
    <property type="entry name" value="Carb_Metab_HTH_regulators"/>
</dbReference>
<dbReference type="InterPro" id="IPR014036">
    <property type="entry name" value="DeoR-like_C"/>
</dbReference>
<dbReference type="GO" id="GO:0003677">
    <property type="term" value="F:DNA binding"/>
    <property type="evidence" value="ECO:0007669"/>
    <property type="project" value="UniProtKB-KW"/>
</dbReference>
<keyword evidence="5" id="KW-1185">Reference proteome</keyword>
<comment type="caution">
    <text evidence="4">The sequence shown here is derived from an EMBL/GenBank/DDBJ whole genome shotgun (WGS) entry which is preliminary data.</text>
</comment>
<evidence type="ECO:0000313" key="4">
    <source>
        <dbReference type="EMBL" id="MBV7391962.1"/>
    </source>
</evidence>
<evidence type="ECO:0000259" key="3">
    <source>
        <dbReference type="PROSITE" id="PS51000"/>
    </source>
</evidence>
<dbReference type="EMBL" id="JAHUZB010000007">
    <property type="protein sequence ID" value="MBV7391962.1"/>
    <property type="molecule type" value="Genomic_DNA"/>
</dbReference>
<name>A0ABS6TGF3_9ENTE</name>
<dbReference type="PROSITE" id="PS51000">
    <property type="entry name" value="HTH_DEOR_2"/>
    <property type="match status" value="1"/>
</dbReference>
<accession>A0ABS6TGF3</accession>
<keyword evidence="2" id="KW-0804">Transcription</keyword>
<dbReference type="InterPro" id="IPR001034">
    <property type="entry name" value="DeoR_HTH"/>
</dbReference>
<keyword evidence="4" id="KW-0238">DNA-binding</keyword>
<dbReference type="SMART" id="SM01134">
    <property type="entry name" value="DeoRC"/>
    <property type="match status" value="1"/>
</dbReference>
<sequence>MNQQKRLQLIMDQLVKEKSLSLQDIISLTGASRDTTRRDMIKLADNQLVTRNYGGISLKDSFNKIDSFLDRTNNLTQIKKEIAKKAVTFITQNQTLFFDVSTTVSLMPQFLPTKKELYTLTNGLDISDQLLRNTLYQTTMLGGKLNRETRAVTGGLPLLELSKYTIEVAFLSCAGIDEKGIYYAHDEDIAMKTLIRQQAKTIVLLCDHTKIGLTHNFLVYPFKEIDFLVTDQKISRELAEKIGKNKIIYTKESENV</sequence>
<dbReference type="Pfam" id="PF08220">
    <property type="entry name" value="HTH_DeoR"/>
    <property type="match status" value="1"/>
</dbReference>
<dbReference type="Proteomes" id="UP000774130">
    <property type="component" value="Unassembled WGS sequence"/>
</dbReference>
<dbReference type="RefSeq" id="WP_218327178.1">
    <property type="nucleotide sequence ID" value="NZ_JAHUZB010000007.1"/>
</dbReference>